<organism evidence="1 2">
    <name type="scientific">Brachionus plicatilis</name>
    <name type="common">Marine rotifer</name>
    <name type="synonym">Brachionus muelleri</name>
    <dbReference type="NCBI Taxonomy" id="10195"/>
    <lineage>
        <taxon>Eukaryota</taxon>
        <taxon>Metazoa</taxon>
        <taxon>Spiralia</taxon>
        <taxon>Gnathifera</taxon>
        <taxon>Rotifera</taxon>
        <taxon>Eurotatoria</taxon>
        <taxon>Monogononta</taxon>
        <taxon>Pseudotrocha</taxon>
        <taxon>Ploima</taxon>
        <taxon>Brachionidae</taxon>
        <taxon>Brachionus</taxon>
    </lineage>
</organism>
<dbReference type="Proteomes" id="UP000276133">
    <property type="component" value="Unassembled WGS sequence"/>
</dbReference>
<evidence type="ECO:0000313" key="1">
    <source>
        <dbReference type="EMBL" id="RMZ95964.1"/>
    </source>
</evidence>
<keyword evidence="2" id="KW-1185">Reference proteome</keyword>
<dbReference type="EMBL" id="REGN01012317">
    <property type="protein sequence ID" value="RMZ95964.1"/>
    <property type="molecule type" value="Genomic_DNA"/>
</dbReference>
<comment type="caution">
    <text evidence="1">The sequence shown here is derived from an EMBL/GenBank/DDBJ whole genome shotgun (WGS) entry which is preliminary data.</text>
</comment>
<proteinExistence type="predicted"/>
<evidence type="ECO:0000313" key="2">
    <source>
        <dbReference type="Proteomes" id="UP000276133"/>
    </source>
</evidence>
<feature type="non-terminal residue" evidence="1">
    <location>
        <position position="85"/>
    </location>
</feature>
<dbReference type="AlphaFoldDB" id="A0A3M7PB73"/>
<sequence>MQIFQSKMSISKMYIRYKFKIAIKRNKIKQIMFKKNIQRINLGDTKFVSADTFSRTIFPLITSKKRALYKSLTMPKRKHSESFVS</sequence>
<accession>A0A3M7PB73</accession>
<gene>
    <name evidence="1" type="ORF">BpHYR1_020293</name>
</gene>
<reference evidence="1 2" key="1">
    <citation type="journal article" date="2018" name="Sci. Rep.">
        <title>Genomic signatures of local adaptation to the degree of environmental predictability in rotifers.</title>
        <authorList>
            <person name="Franch-Gras L."/>
            <person name="Hahn C."/>
            <person name="Garcia-Roger E.M."/>
            <person name="Carmona M.J."/>
            <person name="Serra M."/>
            <person name="Gomez A."/>
        </authorList>
    </citation>
    <scope>NUCLEOTIDE SEQUENCE [LARGE SCALE GENOMIC DNA]</scope>
    <source>
        <strain evidence="1">HYR1</strain>
    </source>
</reference>
<name>A0A3M7PB73_BRAPC</name>
<protein>
    <submittedName>
        <fullName evidence="1">Uncharacterized protein</fullName>
    </submittedName>
</protein>